<dbReference type="OrthoDB" id="5297990at2"/>
<dbReference type="CDD" id="cd07043">
    <property type="entry name" value="STAS_anti-anti-sigma_factors"/>
    <property type="match status" value="1"/>
</dbReference>
<evidence type="ECO:0000313" key="3">
    <source>
        <dbReference type="Proteomes" id="UP000195442"/>
    </source>
</evidence>
<gene>
    <name evidence="2" type="ORF">CRENPOLYSF2_270016</name>
</gene>
<evidence type="ECO:0000259" key="1">
    <source>
        <dbReference type="PROSITE" id="PS50801"/>
    </source>
</evidence>
<dbReference type="RefSeq" id="WP_087146942.1">
    <property type="nucleotide sequence ID" value="NZ_FUKJ01000190.1"/>
</dbReference>
<protein>
    <submittedName>
        <fullName evidence="2">Anti-sigma-factor antagonist</fullName>
    </submittedName>
</protein>
<dbReference type="PANTHER" id="PTHR35849">
    <property type="entry name" value="BLR2341 PROTEIN"/>
    <property type="match status" value="1"/>
</dbReference>
<dbReference type="InterPro" id="IPR002645">
    <property type="entry name" value="STAS_dom"/>
</dbReference>
<keyword evidence="3" id="KW-1185">Reference proteome</keyword>
<name>A0A1R4H8P3_9GAMM</name>
<proteinExistence type="predicted"/>
<dbReference type="Proteomes" id="UP000195442">
    <property type="component" value="Unassembled WGS sequence"/>
</dbReference>
<feature type="domain" description="STAS" evidence="1">
    <location>
        <begin position="14"/>
        <end position="103"/>
    </location>
</feature>
<reference evidence="3" key="1">
    <citation type="submission" date="2017-02" db="EMBL/GenBank/DDBJ databases">
        <authorList>
            <person name="Daims H."/>
        </authorList>
    </citation>
    <scope>NUCLEOTIDE SEQUENCE [LARGE SCALE GENOMIC DNA]</scope>
</reference>
<dbReference type="InterPro" id="IPR052746">
    <property type="entry name" value="MlaB_ABC_Transporter"/>
</dbReference>
<dbReference type="PROSITE" id="PS50801">
    <property type="entry name" value="STAS"/>
    <property type="match status" value="1"/>
</dbReference>
<sequence>MSSLTIVNQGAGHFVVEGDLTFAAISAHTQKLFAFLSLSKQITIDLAQVSSADSAGLALLIEWKKITRTQKSQLVLKNIPEQLLMLAGLSGFDLTSHFTIQPD</sequence>
<dbReference type="Gene3D" id="3.30.750.24">
    <property type="entry name" value="STAS domain"/>
    <property type="match status" value="1"/>
</dbReference>
<organism evidence="2 3">
    <name type="scientific">Crenothrix polyspora</name>
    <dbReference type="NCBI Taxonomy" id="360316"/>
    <lineage>
        <taxon>Bacteria</taxon>
        <taxon>Pseudomonadati</taxon>
        <taxon>Pseudomonadota</taxon>
        <taxon>Gammaproteobacteria</taxon>
        <taxon>Methylococcales</taxon>
        <taxon>Crenotrichaceae</taxon>
        <taxon>Crenothrix</taxon>
    </lineage>
</organism>
<dbReference type="InterPro" id="IPR036513">
    <property type="entry name" value="STAS_dom_sf"/>
</dbReference>
<dbReference type="PANTHER" id="PTHR35849:SF2">
    <property type="entry name" value="BLR2341 PROTEIN"/>
    <property type="match status" value="1"/>
</dbReference>
<dbReference type="Pfam" id="PF13466">
    <property type="entry name" value="STAS_2"/>
    <property type="match status" value="1"/>
</dbReference>
<evidence type="ECO:0000313" key="2">
    <source>
        <dbReference type="EMBL" id="SJM92401.1"/>
    </source>
</evidence>
<dbReference type="AlphaFoldDB" id="A0A1R4H8P3"/>
<dbReference type="SUPFAM" id="SSF52091">
    <property type="entry name" value="SpoIIaa-like"/>
    <property type="match status" value="1"/>
</dbReference>
<dbReference type="EMBL" id="FUKJ01000190">
    <property type="protein sequence ID" value="SJM92401.1"/>
    <property type="molecule type" value="Genomic_DNA"/>
</dbReference>
<dbReference type="InterPro" id="IPR058548">
    <property type="entry name" value="MlaB-like_STAS"/>
</dbReference>
<accession>A0A1R4H8P3</accession>